<dbReference type="Pfam" id="PF12796">
    <property type="entry name" value="Ank_2"/>
    <property type="match status" value="2"/>
</dbReference>
<dbReference type="AlphaFoldDB" id="A0A1X7UB74"/>
<evidence type="ECO:0000259" key="4">
    <source>
        <dbReference type="PROSITE" id="PS50017"/>
    </source>
</evidence>
<evidence type="ECO:0000313" key="5">
    <source>
        <dbReference type="EnsemblMetazoa" id="Aqu2.1.24729_001"/>
    </source>
</evidence>
<dbReference type="eggNOG" id="KOG0509">
    <property type="taxonomic scope" value="Eukaryota"/>
</dbReference>
<dbReference type="InterPro" id="IPR051637">
    <property type="entry name" value="Ank_repeat_dom-contain_49"/>
</dbReference>
<name>A0A1X7UB74_AMPQE</name>
<dbReference type="Pfam" id="PF00023">
    <property type="entry name" value="Ank"/>
    <property type="match status" value="1"/>
</dbReference>
<proteinExistence type="predicted"/>
<dbReference type="Gene3D" id="1.25.40.20">
    <property type="entry name" value="Ankyrin repeat-containing domain"/>
    <property type="match status" value="2"/>
</dbReference>
<dbReference type="CDD" id="cd01670">
    <property type="entry name" value="Death"/>
    <property type="match status" value="1"/>
</dbReference>
<dbReference type="OrthoDB" id="448455at2759"/>
<accession>A0A1X7UB74</accession>
<dbReference type="EnsemblMetazoa" id="Aqu2.1.24729_001">
    <property type="protein sequence ID" value="Aqu2.1.24729_001"/>
    <property type="gene ID" value="Aqu2.1.24729"/>
</dbReference>
<evidence type="ECO:0000256" key="3">
    <source>
        <dbReference type="PROSITE-ProRule" id="PRU00023"/>
    </source>
</evidence>
<dbReference type="InterPro" id="IPR036770">
    <property type="entry name" value="Ankyrin_rpt-contain_sf"/>
</dbReference>
<dbReference type="PROSITE" id="PS50297">
    <property type="entry name" value="ANK_REP_REGION"/>
    <property type="match status" value="1"/>
</dbReference>
<dbReference type="InterPro" id="IPR011029">
    <property type="entry name" value="DEATH-like_dom_sf"/>
</dbReference>
<dbReference type="SMART" id="SM00248">
    <property type="entry name" value="ANK"/>
    <property type="match status" value="4"/>
</dbReference>
<dbReference type="GO" id="GO:0007165">
    <property type="term" value="P:signal transduction"/>
    <property type="evidence" value="ECO:0007669"/>
    <property type="project" value="InterPro"/>
</dbReference>
<sequence length="427" mass="47796">MSLEDNCWVAFREGNHKEAVYLLPLVKEPNKIKGRYIGWDNTSLLHLSSRNGWLDVTKDFITKYHCDPQERDSEGQNCLHWAAADNHVDVMRYLIDEYNCDPVDTSYRADTVLHRAAACKSLDAMKYLINHHHCDPIATNNEDKTVLHIAAIRNISPDVIKYLINECNCDPMAVDKEQWTPLHWAAYWGRSAVVECLLSTGKCDPLAKDNKGKTPLELAKDRQQRGGANTLPIFTKFGGIKSSHPIDSYVNVLLVGNPGAGKSTLSHVINDTACLSLLGSFRNAGGVVPCTGSLSLLGGRDIKEVIEIKPNVFNTDVTTIKLDIKDLVTIIEELTILNQLDCTKWIQFGLHLGLYDPRLKTIETDYKGKTVECFHECMSAWLRGEDKVREKGGPSWSSLATALDTIEEKSIATNIRDKYCKPKQLIA</sequence>
<dbReference type="SUPFAM" id="SSF47986">
    <property type="entry name" value="DEATH domain"/>
    <property type="match status" value="1"/>
</dbReference>
<feature type="repeat" description="ANK" evidence="3">
    <location>
        <begin position="177"/>
        <end position="201"/>
    </location>
</feature>
<dbReference type="PROSITE" id="PS50088">
    <property type="entry name" value="ANK_REPEAT"/>
    <property type="match status" value="1"/>
</dbReference>
<reference evidence="5" key="1">
    <citation type="submission" date="2017-05" db="UniProtKB">
        <authorList>
            <consortium name="EnsemblMetazoa"/>
        </authorList>
    </citation>
    <scope>IDENTIFICATION</scope>
</reference>
<protein>
    <recommendedName>
        <fullName evidence="4">Death domain-containing protein</fullName>
    </recommendedName>
</protein>
<feature type="domain" description="Death" evidence="4">
    <location>
        <begin position="344"/>
        <end position="419"/>
    </location>
</feature>
<dbReference type="InterPro" id="IPR000488">
    <property type="entry name" value="Death_dom"/>
</dbReference>
<dbReference type="InParanoid" id="A0A1X7UB74"/>
<evidence type="ECO:0000256" key="1">
    <source>
        <dbReference type="ARBA" id="ARBA00022737"/>
    </source>
</evidence>
<dbReference type="PROSITE" id="PS50017">
    <property type="entry name" value="DEATH_DOMAIN"/>
    <property type="match status" value="1"/>
</dbReference>
<dbReference type="SUPFAM" id="SSF48403">
    <property type="entry name" value="Ankyrin repeat"/>
    <property type="match status" value="1"/>
</dbReference>
<dbReference type="InterPro" id="IPR002110">
    <property type="entry name" value="Ankyrin_rpt"/>
</dbReference>
<keyword evidence="1" id="KW-0677">Repeat</keyword>
<dbReference type="PANTHER" id="PTHR24180">
    <property type="entry name" value="CYCLIN-DEPENDENT KINASE INHIBITOR 2C-RELATED"/>
    <property type="match status" value="1"/>
</dbReference>
<dbReference type="Gene3D" id="1.10.533.10">
    <property type="entry name" value="Death Domain, Fas"/>
    <property type="match status" value="1"/>
</dbReference>
<keyword evidence="2 3" id="KW-0040">ANK repeat</keyword>
<evidence type="ECO:0000256" key="2">
    <source>
        <dbReference type="ARBA" id="ARBA00023043"/>
    </source>
</evidence>
<organism evidence="5">
    <name type="scientific">Amphimedon queenslandica</name>
    <name type="common">Sponge</name>
    <dbReference type="NCBI Taxonomy" id="400682"/>
    <lineage>
        <taxon>Eukaryota</taxon>
        <taxon>Metazoa</taxon>
        <taxon>Porifera</taxon>
        <taxon>Demospongiae</taxon>
        <taxon>Heteroscleromorpha</taxon>
        <taxon>Haplosclerida</taxon>
        <taxon>Niphatidae</taxon>
        <taxon>Amphimedon</taxon>
    </lineage>
</organism>
<dbReference type="PANTHER" id="PTHR24180:SF45">
    <property type="entry name" value="POLY [ADP-RIBOSE] POLYMERASE TANKYRASE"/>
    <property type="match status" value="1"/>
</dbReference>